<keyword evidence="3" id="KW-0547">Nucleotide-binding</keyword>
<evidence type="ECO:0000313" key="15">
    <source>
        <dbReference type="EMBL" id="SOH04313.1"/>
    </source>
</evidence>
<comment type="similarity">
    <text evidence="13">Belongs to the helicase family. DinG subfamily.</text>
</comment>
<dbReference type="OrthoDB" id="9803913at2"/>
<evidence type="ECO:0000256" key="2">
    <source>
        <dbReference type="ARBA" id="ARBA00022723"/>
    </source>
</evidence>
<keyword evidence="1" id="KW-0004">4Fe-4S</keyword>
<dbReference type="PROSITE" id="PS51193">
    <property type="entry name" value="HELICASE_ATP_BIND_2"/>
    <property type="match status" value="1"/>
</dbReference>
<sequence length="847" mass="96883">MNTTKWFAKDFIIQNTLSAIKDAISNAGGNEVFLIGKPDENYMIADIEVYAMGNKNAVPAILREVKHGEVIIHNHPNGNLTPSEEDIEVASEMGSLGAGFYIINNEVEYLYPVVKIAKEHPYEKLDCVMLSNLLRPGGILSVTIPGYEYRESQVDMLTSVSDAFNNDTVATIEAGTGTGKSLAYLLPAIFWTVKNKERVVISTNTINLQEQLMYKDIPTLKIENIPNFKSVLVKGRNNYICLRKAQNLQFEGDMLIEEREKKQLIHILSWAEKTRDGSKADLNLLVNDNVWEMVQSEADQCTRLKCNFYNKCFFYSARRNASSADILVINHHLLMADLVLRKETRGYDSTAILPPFKRIIIDEAHNLESVATSNIGLSFSRMRILKPLGKLVNQKDNKKGLLPFLKNKIKDVDFQCNKDITVDITEGIYPQLLDMRIEIYACVTNTFSDIFESVNSYINNKFLENGTELKLRITDELLSTPLWSDSIEKKIRHLCTEIHNFVILLNKLIAAIERLDKESRDILSSLFIDITSCKTRLNTAKNDLFSFIRSEENLCRWIELRSYNDNFFIKFCNAPIDISNALKAYLFDNYRTIILTSATLTIDNTFTFYQKNTGLHLLPEKRITELILSSPFDYKSQSMICIPTDISDPDDSYYKKDLVENLSKLIAITDGRSLVLFTSYRLLNDIFDMLKPYFTGQGYTCLKQGEDNRHNLLETFKNDKTSILFATDSFWEGIDVKGDALECVIITRLPFKVPNEPIIEARTEAIEMKGGNSFYDYSLPVAVLKLKQGFGRLIRSKEDRGVVFIFDRRIATKSYGKVFIKSLPKAKCIKKNTEHVFKELENFFKRR</sequence>
<feature type="domain" description="Helicase ATP-binding" evidence="14">
    <location>
        <begin position="139"/>
        <end position="419"/>
    </location>
</feature>
<gene>
    <name evidence="15" type="primary">dinG</name>
    <name evidence="15" type="ORF">KSMBR1_1814</name>
</gene>
<dbReference type="Pfam" id="PF00270">
    <property type="entry name" value="DEAD"/>
    <property type="match status" value="1"/>
</dbReference>
<dbReference type="InterPro" id="IPR045028">
    <property type="entry name" value="DinG/Rad3-like"/>
</dbReference>
<dbReference type="EMBL" id="LT934425">
    <property type="protein sequence ID" value="SOH04313.1"/>
    <property type="molecule type" value="Genomic_DNA"/>
</dbReference>
<dbReference type="Pfam" id="PF13307">
    <property type="entry name" value="Helicase_C_2"/>
    <property type="match status" value="1"/>
</dbReference>
<evidence type="ECO:0000256" key="3">
    <source>
        <dbReference type="ARBA" id="ARBA00022741"/>
    </source>
</evidence>
<protein>
    <recommendedName>
        <fullName evidence="14">Helicase ATP-binding domain-containing protein</fullName>
    </recommendedName>
</protein>
<keyword evidence="4" id="KW-0227">DNA damage</keyword>
<dbReference type="Pfam" id="PF06733">
    <property type="entry name" value="DEAD_2"/>
    <property type="match status" value="1"/>
</dbReference>
<dbReference type="InterPro" id="IPR025657">
    <property type="entry name" value="RadC_JAB"/>
</dbReference>
<keyword evidence="8" id="KW-0408">Iron</keyword>
<evidence type="ECO:0000256" key="11">
    <source>
        <dbReference type="ARBA" id="ARBA00023204"/>
    </source>
</evidence>
<dbReference type="InterPro" id="IPR006555">
    <property type="entry name" value="ATP-dep_Helicase_C"/>
</dbReference>
<evidence type="ECO:0000256" key="1">
    <source>
        <dbReference type="ARBA" id="ARBA00022485"/>
    </source>
</evidence>
<evidence type="ECO:0000256" key="5">
    <source>
        <dbReference type="ARBA" id="ARBA00022801"/>
    </source>
</evidence>
<evidence type="ECO:0000256" key="12">
    <source>
        <dbReference type="ARBA" id="ARBA00023235"/>
    </source>
</evidence>
<evidence type="ECO:0000259" key="14">
    <source>
        <dbReference type="PROSITE" id="PS51193"/>
    </source>
</evidence>
<keyword evidence="7" id="KW-0067">ATP-binding</keyword>
<dbReference type="GO" id="GO:0046872">
    <property type="term" value="F:metal ion binding"/>
    <property type="evidence" value="ECO:0007669"/>
    <property type="project" value="UniProtKB-KW"/>
</dbReference>
<organism evidence="15 16">
    <name type="scientific">Kuenenia stuttgartiensis</name>
    <dbReference type="NCBI Taxonomy" id="174633"/>
    <lineage>
        <taxon>Bacteria</taxon>
        <taxon>Pseudomonadati</taxon>
        <taxon>Planctomycetota</taxon>
        <taxon>Candidatus Brocadiia</taxon>
        <taxon>Candidatus Brocadiales</taxon>
        <taxon>Candidatus Brocadiaceae</taxon>
        <taxon>Candidatus Kuenenia</taxon>
    </lineage>
</organism>
<keyword evidence="11" id="KW-0234">DNA repair</keyword>
<dbReference type="RefSeq" id="WP_099325032.1">
    <property type="nucleotide sequence ID" value="NZ_LT934425.1"/>
</dbReference>
<dbReference type="FunFam" id="3.40.50.300:FF:000437">
    <property type="entry name" value="ATP-dependent DNA helicase DinG"/>
    <property type="match status" value="1"/>
</dbReference>
<evidence type="ECO:0000256" key="13">
    <source>
        <dbReference type="ARBA" id="ARBA00038058"/>
    </source>
</evidence>
<evidence type="ECO:0000256" key="8">
    <source>
        <dbReference type="ARBA" id="ARBA00023004"/>
    </source>
</evidence>
<proteinExistence type="inferred from homology"/>
<keyword evidence="12" id="KW-0413">Isomerase</keyword>
<keyword evidence="10" id="KW-0238">DNA-binding</keyword>
<dbReference type="Gene3D" id="3.40.50.300">
    <property type="entry name" value="P-loop containing nucleotide triphosphate hydrolases"/>
    <property type="match status" value="2"/>
</dbReference>
<evidence type="ECO:0000256" key="7">
    <source>
        <dbReference type="ARBA" id="ARBA00022840"/>
    </source>
</evidence>
<dbReference type="SMART" id="SM00491">
    <property type="entry name" value="HELICc2"/>
    <property type="match status" value="1"/>
</dbReference>
<keyword evidence="16" id="KW-1185">Reference proteome</keyword>
<dbReference type="InterPro" id="IPR011545">
    <property type="entry name" value="DEAD/DEAH_box_helicase_dom"/>
</dbReference>
<dbReference type="Proteomes" id="UP000221734">
    <property type="component" value="Chromosome Kuenenia_stuttgartiensis_MBR1"/>
</dbReference>
<dbReference type="InterPro" id="IPR027417">
    <property type="entry name" value="P-loop_NTPase"/>
</dbReference>
<dbReference type="GO" id="GO:0005524">
    <property type="term" value="F:ATP binding"/>
    <property type="evidence" value="ECO:0007669"/>
    <property type="project" value="UniProtKB-KW"/>
</dbReference>
<dbReference type="PANTHER" id="PTHR11472">
    <property type="entry name" value="DNA REPAIR DEAD HELICASE RAD3/XP-D SUBFAMILY MEMBER"/>
    <property type="match status" value="1"/>
</dbReference>
<dbReference type="InterPro" id="IPR010614">
    <property type="entry name" value="RAD3-like_helicase_DEAD"/>
</dbReference>
<evidence type="ECO:0000256" key="6">
    <source>
        <dbReference type="ARBA" id="ARBA00022806"/>
    </source>
</evidence>
<dbReference type="PANTHER" id="PTHR11472:SF34">
    <property type="entry name" value="REGULATOR OF TELOMERE ELONGATION HELICASE 1"/>
    <property type="match status" value="1"/>
</dbReference>
<dbReference type="GO" id="GO:0016818">
    <property type="term" value="F:hydrolase activity, acting on acid anhydrides, in phosphorus-containing anhydrides"/>
    <property type="evidence" value="ECO:0007669"/>
    <property type="project" value="InterPro"/>
</dbReference>
<keyword evidence="5" id="KW-0378">Hydrolase</keyword>
<dbReference type="InterPro" id="IPR006554">
    <property type="entry name" value="Helicase-like_DEXD_c2"/>
</dbReference>
<dbReference type="GO" id="GO:0051539">
    <property type="term" value="F:4 iron, 4 sulfur cluster binding"/>
    <property type="evidence" value="ECO:0007669"/>
    <property type="project" value="UniProtKB-KW"/>
</dbReference>
<dbReference type="GO" id="GO:0003678">
    <property type="term" value="F:DNA helicase activity"/>
    <property type="evidence" value="ECO:0007669"/>
    <property type="project" value="InterPro"/>
</dbReference>
<keyword evidence="9" id="KW-0411">Iron-sulfur</keyword>
<accession>A0A2C9CFG9</accession>
<dbReference type="InterPro" id="IPR014013">
    <property type="entry name" value="Helic_SF1/SF2_ATP-bd_DinG/Rad3"/>
</dbReference>
<keyword evidence="6" id="KW-0347">Helicase</keyword>
<dbReference type="GO" id="GO:0006281">
    <property type="term" value="P:DNA repair"/>
    <property type="evidence" value="ECO:0007669"/>
    <property type="project" value="UniProtKB-KW"/>
</dbReference>
<reference evidence="16" key="1">
    <citation type="submission" date="2017-10" db="EMBL/GenBank/DDBJ databases">
        <authorList>
            <person name="Frank J."/>
        </authorList>
    </citation>
    <scope>NUCLEOTIDE SEQUENCE [LARGE SCALE GENOMIC DNA]</scope>
</reference>
<name>A0A2C9CFG9_KUEST</name>
<evidence type="ECO:0000256" key="10">
    <source>
        <dbReference type="ARBA" id="ARBA00023125"/>
    </source>
</evidence>
<evidence type="ECO:0000256" key="4">
    <source>
        <dbReference type="ARBA" id="ARBA00022763"/>
    </source>
</evidence>
<dbReference type="SMART" id="SM00488">
    <property type="entry name" value="DEXDc2"/>
    <property type="match status" value="1"/>
</dbReference>
<dbReference type="Gene3D" id="3.40.140.10">
    <property type="entry name" value="Cytidine Deaminase, domain 2"/>
    <property type="match status" value="1"/>
</dbReference>
<dbReference type="KEGG" id="kst:KSMBR1_1814"/>
<keyword evidence="2" id="KW-0479">Metal-binding</keyword>
<evidence type="ECO:0000313" key="16">
    <source>
        <dbReference type="Proteomes" id="UP000221734"/>
    </source>
</evidence>
<dbReference type="AlphaFoldDB" id="A0A2C9CFG9"/>
<dbReference type="SUPFAM" id="SSF52540">
    <property type="entry name" value="P-loop containing nucleoside triphosphate hydrolases"/>
    <property type="match status" value="1"/>
</dbReference>
<dbReference type="Pfam" id="PF04002">
    <property type="entry name" value="RadC"/>
    <property type="match status" value="1"/>
</dbReference>
<evidence type="ECO:0000256" key="9">
    <source>
        <dbReference type="ARBA" id="ARBA00023014"/>
    </source>
</evidence>
<dbReference type="GO" id="GO:0003677">
    <property type="term" value="F:DNA binding"/>
    <property type="evidence" value="ECO:0007669"/>
    <property type="project" value="UniProtKB-KW"/>
</dbReference>